<dbReference type="GO" id="GO:0016020">
    <property type="term" value="C:membrane"/>
    <property type="evidence" value="ECO:0007669"/>
    <property type="project" value="UniProtKB-SubCell"/>
</dbReference>
<evidence type="ECO:0000256" key="4">
    <source>
        <dbReference type="ARBA" id="ARBA00022960"/>
    </source>
</evidence>
<dbReference type="EMBL" id="MJBI02000004">
    <property type="protein sequence ID" value="RAI80025.1"/>
    <property type="molecule type" value="Genomic_DNA"/>
</dbReference>
<keyword evidence="12" id="KW-1185">Reference proteome</keyword>
<evidence type="ECO:0000259" key="10">
    <source>
        <dbReference type="Pfam" id="PF00912"/>
    </source>
</evidence>
<dbReference type="GO" id="GO:0008360">
    <property type="term" value="P:regulation of cell shape"/>
    <property type="evidence" value="ECO:0007669"/>
    <property type="project" value="UniProtKB-KW"/>
</dbReference>
<dbReference type="InterPro" id="IPR001264">
    <property type="entry name" value="Glyco_trans_51"/>
</dbReference>
<gene>
    <name evidence="11" type="ORF">BFS35_009590</name>
</gene>
<comment type="caution">
    <text evidence="11">The sequence shown here is derived from an EMBL/GenBank/DDBJ whole genome shotgun (WGS) entry which is preliminary data.</text>
</comment>
<keyword evidence="5" id="KW-0573">Peptidoglycan synthesis</keyword>
<evidence type="ECO:0000256" key="9">
    <source>
        <dbReference type="SAM" id="Phobius"/>
    </source>
</evidence>
<keyword evidence="7 9" id="KW-0472">Membrane</keyword>
<dbReference type="PANTHER" id="PTHR32282:SF27">
    <property type="entry name" value="PENICILLIN-BINDING PROTEIN 1A"/>
    <property type="match status" value="1"/>
</dbReference>
<dbReference type="InterPro" id="IPR023346">
    <property type="entry name" value="Lysozyme-like_dom_sf"/>
</dbReference>
<dbReference type="PANTHER" id="PTHR32282">
    <property type="entry name" value="BINDING PROTEIN TRANSPEPTIDASE, PUTATIVE-RELATED"/>
    <property type="match status" value="1"/>
</dbReference>
<organism evidence="11 12">
    <name type="scientific">Macrococcoides goetzii</name>
    <dbReference type="NCBI Taxonomy" id="1891097"/>
    <lineage>
        <taxon>Bacteria</taxon>
        <taxon>Bacillati</taxon>
        <taxon>Bacillota</taxon>
        <taxon>Bacilli</taxon>
        <taxon>Bacillales</taxon>
        <taxon>Staphylococcaceae</taxon>
        <taxon>Macrococcoides</taxon>
    </lineage>
</organism>
<feature type="transmembrane region" description="Helical" evidence="9">
    <location>
        <begin position="7"/>
        <end position="29"/>
    </location>
</feature>
<dbReference type="GO" id="GO:0008955">
    <property type="term" value="F:peptidoglycan glycosyltransferase activity"/>
    <property type="evidence" value="ECO:0007669"/>
    <property type="project" value="TreeGrafter"/>
</dbReference>
<protein>
    <submittedName>
        <fullName evidence="11">Glycosyltransferase</fullName>
    </submittedName>
</protein>
<keyword evidence="4" id="KW-0133">Cell shape</keyword>
<proteinExistence type="predicted"/>
<evidence type="ECO:0000256" key="2">
    <source>
        <dbReference type="ARBA" id="ARBA00022679"/>
    </source>
</evidence>
<keyword evidence="3 9" id="KW-0812">Transmembrane</keyword>
<dbReference type="SUPFAM" id="SSF53955">
    <property type="entry name" value="Lysozyme-like"/>
    <property type="match status" value="1"/>
</dbReference>
<keyword evidence="8" id="KW-0961">Cell wall biogenesis/degradation</keyword>
<keyword evidence="6 9" id="KW-1133">Transmembrane helix</keyword>
<dbReference type="InterPro" id="IPR036950">
    <property type="entry name" value="PBP_transglycosylase"/>
</dbReference>
<evidence type="ECO:0000256" key="6">
    <source>
        <dbReference type="ARBA" id="ARBA00022989"/>
    </source>
</evidence>
<dbReference type="NCBIfam" id="NF010008">
    <property type="entry name" value="PRK13481.1"/>
    <property type="match status" value="1"/>
</dbReference>
<name>A0A2G5NM93_9STAP</name>
<dbReference type="GO" id="GO:0071555">
    <property type="term" value="P:cell wall organization"/>
    <property type="evidence" value="ECO:0007669"/>
    <property type="project" value="UniProtKB-KW"/>
</dbReference>
<accession>A0A2G5NM93</accession>
<dbReference type="GO" id="GO:0009252">
    <property type="term" value="P:peptidoglycan biosynthetic process"/>
    <property type="evidence" value="ECO:0007669"/>
    <property type="project" value="UniProtKB-KW"/>
</dbReference>
<evidence type="ECO:0000256" key="1">
    <source>
        <dbReference type="ARBA" id="ARBA00004370"/>
    </source>
</evidence>
<feature type="domain" description="Glycosyl transferase family 51" evidence="10">
    <location>
        <begin position="44"/>
        <end position="221"/>
    </location>
</feature>
<evidence type="ECO:0000313" key="11">
    <source>
        <dbReference type="EMBL" id="RAI80025.1"/>
    </source>
</evidence>
<evidence type="ECO:0000256" key="3">
    <source>
        <dbReference type="ARBA" id="ARBA00022692"/>
    </source>
</evidence>
<dbReference type="GO" id="GO:0030288">
    <property type="term" value="C:outer membrane-bounded periplasmic space"/>
    <property type="evidence" value="ECO:0007669"/>
    <property type="project" value="TreeGrafter"/>
</dbReference>
<reference evidence="11 12" key="1">
    <citation type="journal article" date="2018" name="Front. Microbiol.">
        <title>Description and Comparative Genomics of Macrococcus caseolyticus subsp. hominis subsp. nov., Macrococcus goetzii sp. nov., Macrococcus epidermidis sp. nov., and Macrococcus bohemicus sp. nov., Novel Macrococci From Human Clinical Material With Virulence Potential and Suspected Uptake of Foreign DNA by Natural Transformation.</title>
        <authorList>
            <person name="Maslanova I."/>
            <person name="Wertheimer Z."/>
            <person name="Sedlacek I."/>
            <person name="Svec P."/>
            <person name="Indrakova A."/>
            <person name="Kovarovic V."/>
            <person name="Schumann P."/>
            <person name="Sproer C."/>
            <person name="Kralova S."/>
            <person name="Sedo O."/>
            <person name="Kristofova L."/>
            <person name="Vrbovska V."/>
            <person name="Fuzik T."/>
            <person name="Petras P."/>
            <person name="Zdrahal Z."/>
            <person name="Ruzickova V."/>
            <person name="Doskar J."/>
            <person name="Pantucek R."/>
        </authorList>
    </citation>
    <scope>NUCLEOTIDE SEQUENCE [LARGE SCALE GENOMIC DNA]</scope>
    <source>
        <strain evidence="11 12">CCM 4927</strain>
    </source>
</reference>
<dbReference type="RefSeq" id="WP_099581106.1">
    <property type="nucleotide sequence ID" value="NZ_MJBI02000004.1"/>
</dbReference>
<evidence type="ECO:0000313" key="12">
    <source>
        <dbReference type="Proteomes" id="UP000229523"/>
    </source>
</evidence>
<dbReference type="AlphaFoldDB" id="A0A2G5NM93"/>
<sequence>MKRKKRGCGCGCFSILLIPLLLIMLYVGFNVYKGFQVDIGELRTIEQQETYVATQDMQPYVKNAFIAVEDKRFNTHDGVDWFGTGRAILVSIKNGEASQGGSSITQQLAKTYFFNNEKSISRKIKEVVVAKRIENNFTKDQIMSYYLNSIYFGNNHYNIETAANADFNASTHKENQYYPQITVLQSALLASSINAPSVYHPEAYQSDTALKTRTKETLQKMLDQKFIDQTQYNEAVSGL</sequence>
<keyword evidence="2" id="KW-0808">Transferase</keyword>
<dbReference type="Gene3D" id="1.10.3810.10">
    <property type="entry name" value="Biosynthetic peptidoglycan transglycosylase-like"/>
    <property type="match status" value="1"/>
</dbReference>
<evidence type="ECO:0000256" key="8">
    <source>
        <dbReference type="ARBA" id="ARBA00023316"/>
    </source>
</evidence>
<evidence type="ECO:0000256" key="7">
    <source>
        <dbReference type="ARBA" id="ARBA00023136"/>
    </source>
</evidence>
<dbReference type="InterPro" id="IPR050396">
    <property type="entry name" value="Glycosyltr_51/Transpeptidase"/>
</dbReference>
<dbReference type="Pfam" id="PF00912">
    <property type="entry name" value="Transgly"/>
    <property type="match status" value="1"/>
</dbReference>
<comment type="subcellular location">
    <subcellularLocation>
        <location evidence="1">Membrane</location>
    </subcellularLocation>
</comment>
<dbReference type="Proteomes" id="UP000229523">
    <property type="component" value="Unassembled WGS sequence"/>
</dbReference>
<evidence type="ECO:0000256" key="5">
    <source>
        <dbReference type="ARBA" id="ARBA00022984"/>
    </source>
</evidence>